<keyword evidence="4" id="KW-0720">Serine protease</keyword>
<comment type="caution">
    <text evidence="5">Lacks conserved residue(s) required for the propagation of feature annotation.</text>
</comment>
<evidence type="ECO:0000313" key="8">
    <source>
        <dbReference type="EMBL" id="PVX53603.1"/>
    </source>
</evidence>
<protein>
    <submittedName>
        <fullName evidence="8">Subtilase family protein</fullName>
    </submittedName>
</protein>
<keyword evidence="2" id="KW-0645">Protease</keyword>
<dbReference type="InterPro" id="IPR036852">
    <property type="entry name" value="Peptidase_S8/S53_dom_sf"/>
</dbReference>
<dbReference type="InterPro" id="IPR022398">
    <property type="entry name" value="Peptidase_S8_His-AS"/>
</dbReference>
<dbReference type="PROSITE" id="PS51892">
    <property type="entry name" value="SUBTILASE"/>
    <property type="match status" value="1"/>
</dbReference>
<proteinExistence type="inferred from homology"/>
<sequence>MKKIGILLILGACFTSALSQSKQIRNYAGWHKLCGENLRGANTEAARIYMGERWFGNKKNIVVGVIDSGIDTTLESVRPALWSNSKEKPDGKDNDGNGYVDDLHGWNFLGTADGTFNMTSAGTQEFREFKRLYPKYKHVNAEEMANNAEYQYYLAMRKAASINGYLKAYAFAQQKAMARHAIDSIVQAMPGIDADTMSVTNVMRLDVNEPRWESWVSTQIADIVRSGGSMSWTKFKQRQQAALQLMQNRIASIERDIDKRTLMGDNMNDASDIHYGNNTLTVDGCEHGTFVAGIIAGQTPDDKRYEGICPEAKIMTIRICPDGDEYDKDVSTAIRYAVDNGAKVINMSFGKYTSPQADMVNDAIAYAARHDALIVQAAGNNHKDTDRTNYFPTAVDKQGRRFDNYIRVGATDMHGRVSKMSNYGARNVDIFAPGEYIASVFPGNKKDLSQGTSLAAPVVAGVAAMIRSYFPRLTATEVKHILMESASRMDEQGLSVCNGIVDALAAVKMARQYK</sequence>
<dbReference type="Gene3D" id="3.40.50.200">
    <property type="entry name" value="Peptidase S8/S53 domain"/>
    <property type="match status" value="2"/>
</dbReference>
<dbReference type="AlphaFoldDB" id="A0A2U0U7J9"/>
<dbReference type="InterPro" id="IPR051048">
    <property type="entry name" value="Peptidase_S8/S53_subtilisin"/>
</dbReference>
<evidence type="ECO:0000256" key="6">
    <source>
        <dbReference type="SAM" id="SignalP"/>
    </source>
</evidence>
<evidence type="ECO:0000256" key="1">
    <source>
        <dbReference type="ARBA" id="ARBA00011073"/>
    </source>
</evidence>
<comment type="similarity">
    <text evidence="1 5">Belongs to the peptidase S8 family.</text>
</comment>
<name>A0A2U0U7J9_9BACT</name>
<evidence type="ECO:0000256" key="3">
    <source>
        <dbReference type="ARBA" id="ARBA00022801"/>
    </source>
</evidence>
<dbReference type="PRINTS" id="PR00723">
    <property type="entry name" value="SUBTILISIN"/>
</dbReference>
<keyword evidence="3" id="KW-0378">Hydrolase</keyword>
<dbReference type="InterPro" id="IPR023828">
    <property type="entry name" value="Peptidase_S8_Ser-AS"/>
</dbReference>
<organism evidence="8 9">
    <name type="scientific">Hallella colorans</name>
    <dbReference type="NCBI Taxonomy" id="1703337"/>
    <lineage>
        <taxon>Bacteria</taxon>
        <taxon>Pseudomonadati</taxon>
        <taxon>Bacteroidota</taxon>
        <taxon>Bacteroidia</taxon>
        <taxon>Bacteroidales</taxon>
        <taxon>Prevotellaceae</taxon>
        <taxon>Hallella</taxon>
    </lineage>
</organism>
<feature type="domain" description="Peptidase S8/S53" evidence="7">
    <location>
        <begin position="59"/>
        <end position="493"/>
    </location>
</feature>
<evidence type="ECO:0000256" key="5">
    <source>
        <dbReference type="PROSITE-ProRule" id="PRU01240"/>
    </source>
</evidence>
<dbReference type="InterPro" id="IPR000209">
    <property type="entry name" value="Peptidase_S8/S53_dom"/>
</dbReference>
<dbReference type="PROSITE" id="PS00137">
    <property type="entry name" value="SUBTILASE_HIS"/>
    <property type="match status" value="1"/>
</dbReference>
<dbReference type="PANTHER" id="PTHR43399">
    <property type="entry name" value="SUBTILISIN-RELATED"/>
    <property type="match status" value="1"/>
</dbReference>
<dbReference type="GO" id="GO:0004252">
    <property type="term" value="F:serine-type endopeptidase activity"/>
    <property type="evidence" value="ECO:0007669"/>
    <property type="project" value="InterPro"/>
</dbReference>
<dbReference type="EMBL" id="QENY01000010">
    <property type="protein sequence ID" value="PVX53603.1"/>
    <property type="molecule type" value="Genomic_DNA"/>
</dbReference>
<dbReference type="RefSeq" id="WP_116616529.1">
    <property type="nucleotide sequence ID" value="NZ_QENY01000010.1"/>
</dbReference>
<evidence type="ECO:0000256" key="4">
    <source>
        <dbReference type="ARBA" id="ARBA00022825"/>
    </source>
</evidence>
<feature type="chain" id="PRO_5015599902" evidence="6">
    <location>
        <begin position="20"/>
        <end position="514"/>
    </location>
</feature>
<feature type="signal peptide" evidence="6">
    <location>
        <begin position="1"/>
        <end position="19"/>
    </location>
</feature>
<dbReference type="PROSITE" id="PS00138">
    <property type="entry name" value="SUBTILASE_SER"/>
    <property type="match status" value="1"/>
</dbReference>
<reference evidence="8 9" key="1">
    <citation type="submission" date="2018-05" db="EMBL/GenBank/DDBJ databases">
        <title>Genomic Encyclopedia of Type Strains, Phase IV (KMG-IV): sequencing the most valuable type-strain genomes for metagenomic binning, comparative biology and taxonomic classification.</title>
        <authorList>
            <person name="Goeker M."/>
        </authorList>
    </citation>
    <scope>NUCLEOTIDE SEQUENCE [LARGE SCALE GENOMIC DNA]</scope>
    <source>
        <strain evidence="8 9">DSM 100333</strain>
    </source>
</reference>
<dbReference type="GO" id="GO:0006508">
    <property type="term" value="P:proteolysis"/>
    <property type="evidence" value="ECO:0007669"/>
    <property type="project" value="UniProtKB-KW"/>
</dbReference>
<gene>
    <name evidence="8" type="ORF">C7379_11028</name>
</gene>
<evidence type="ECO:0000259" key="7">
    <source>
        <dbReference type="Pfam" id="PF00082"/>
    </source>
</evidence>
<dbReference type="OrthoDB" id="9798386at2"/>
<dbReference type="Pfam" id="PF00082">
    <property type="entry name" value="Peptidase_S8"/>
    <property type="match status" value="1"/>
</dbReference>
<evidence type="ECO:0000256" key="2">
    <source>
        <dbReference type="ARBA" id="ARBA00022670"/>
    </source>
</evidence>
<keyword evidence="9" id="KW-1185">Reference proteome</keyword>
<dbReference type="PANTHER" id="PTHR43399:SF4">
    <property type="entry name" value="CELL WALL-ASSOCIATED PROTEASE"/>
    <property type="match status" value="1"/>
</dbReference>
<dbReference type="Proteomes" id="UP000245870">
    <property type="component" value="Unassembled WGS sequence"/>
</dbReference>
<comment type="caution">
    <text evidence="8">The sequence shown here is derived from an EMBL/GenBank/DDBJ whole genome shotgun (WGS) entry which is preliminary data.</text>
</comment>
<evidence type="ECO:0000313" key="9">
    <source>
        <dbReference type="Proteomes" id="UP000245870"/>
    </source>
</evidence>
<keyword evidence="6" id="KW-0732">Signal</keyword>
<dbReference type="SUPFAM" id="SSF52743">
    <property type="entry name" value="Subtilisin-like"/>
    <property type="match status" value="1"/>
</dbReference>
<dbReference type="InterPro" id="IPR015500">
    <property type="entry name" value="Peptidase_S8_subtilisin-rel"/>
</dbReference>
<accession>A0A2U0U7J9</accession>